<keyword evidence="6" id="KW-0963">Cytoplasm</keyword>
<evidence type="ECO:0000256" key="13">
    <source>
        <dbReference type="PIRNR" id="PIRNR017318"/>
    </source>
</evidence>
<dbReference type="FunCoup" id="A0A3N4LZ84">
    <property type="interactions" value="161"/>
</dbReference>
<keyword evidence="10" id="KW-0584">Phenylalanine biosynthesis</keyword>
<dbReference type="GO" id="GO:0004106">
    <property type="term" value="F:chorismate mutase activity"/>
    <property type="evidence" value="ECO:0007669"/>
    <property type="project" value="UniProtKB-UniRule"/>
</dbReference>
<organism evidence="15 16">
    <name type="scientific">Terfezia boudieri ATCC MYA-4762</name>
    <dbReference type="NCBI Taxonomy" id="1051890"/>
    <lineage>
        <taxon>Eukaryota</taxon>
        <taxon>Fungi</taxon>
        <taxon>Dikarya</taxon>
        <taxon>Ascomycota</taxon>
        <taxon>Pezizomycotina</taxon>
        <taxon>Pezizomycetes</taxon>
        <taxon>Pezizales</taxon>
        <taxon>Pezizaceae</taxon>
        <taxon>Terfezia</taxon>
    </lineage>
</organism>
<dbReference type="NCBIfam" id="TIGR01802">
    <property type="entry name" value="CM_pl-yst"/>
    <property type="match status" value="1"/>
</dbReference>
<keyword evidence="16" id="KW-1185">Reference proteome</keyword>
<dbReference type="PROSITE" id="PS51169">
    <property type="entry name" value="CHORISMATE_MUT_3"/>
    <property type="match status" value="1"/>
</dbReference>
<comment type="subcellular location">
    <subcellularLocation>
        <location evidence="1">Cytoplasm</location>
    </subcellularLocation>
</comment>
<dbReference type="PANTHER" id="PTHR21145">
    <property type="entry name" value="CHORISMATE MUTASE"/>
    <property type="match status" value="1"/>
</dbReference>
<dbReference type="UniPathway" id="UPA00120">
    <property type="reaction ID" value="UER00203"/>
</dbReference>
<evidence type="ECO:0000256" key="2">
    <source>
        <dbReference type="ARBA" id="ARBA00004817"/>
    </source>
</evidence>
<accession>A0A3N4LZ84</accession>
<keyword evidence="7" id="KW-0827">Tyrosine biosynthesis</keyword>
<keyword evidence="11 13" id="KW-0413">Isomerase</keyword>
<evidence type="ECO:0000256" key="11">
    <source>
        <dbReference type="ARBA" id="ARBA00023235"/>
    </source>
</evidence>
<dbReference type="SUPFAM" id="SSF48600">
    <property type="entry name" value="Chorismate mutase II"/>
    <property type="match status" value="1"/>
</dbReference>
<gene>
    <name evidence="15" type="ORF">L211DRAFT_817748</name>
</gene>
<dbReference type="Gene3D" id="1.10.590.10">
    <property type="entry name" value="Chorismate mutase, AroQ class superfamily, eukaryotic"/>
    <property type="match status" value="1"/>
</dbReference>
<proteinExistence type="predicted"/>
<dbReference type="Pfam" id="PF01817">
    <property type="entry name" value="CM_2"/>
    <property type="match status" value="1"/>
</dbReference>
<dbReference type="GO" id="GO:0006571">
    <property type="term" value="P:tyrosine biosynthetic process"/>
    <property type="evidence" value="ECO:0007669"/>
    <property type="project" value="UniProtKB-KW"/>
</dbReference>
<evidence type="ECO:0000256" key="6">
    <source>
        <dbReference type="ARBA" id="ARBA00022490"/>
    </source>
</evidence>
<comment type="pathway">
    <text evidence="2">Metabolic intermediate biosynthesis; prephenate biosynthesis; prephenate from chorismate: step 1/1.</text>
</comment>
<evidence type="ECO:0000256" key="8">
    <source>
        <dbReference type="ARBA" id="ARBA00022605"/>
    </source>
</evidence>
<dbReference type="STRING" id="1051890.A0A3N4LZ84"/>
<keyword evidence="8 13" id="KW-0028">Amino-acid biosynthesis</keyword>
<evidence type="ECO:0000256" key="1">
    <source>
        <dbReference type="ARBA" id="ARBA00004496"/>
    </source>
</evidence>
<dbReference type="GO" id="GO:0046417">
    <property type="term" value="P:chorismate metabolic process"/>
    <property type="evidence" value="ECO:0007669"/>
    <property type="project" value="InterPro"/>
</dbReference>
<evidence type="ECO:0000256" key="4">
    <source>
        <dbReference type="ARBA" id="ARBA00012404"/>
    </source>
</evidence>
<comment type="subunit">
    <text evidence="3">Homodimer.</text>
</comment>
<dbReference type="InterPro" id="IPR008238">
    <property type="entry name" value="Chorismate_mutase_AroQ_euk"/>
</dbReference>
<dbReference type="InParanoid" id="A0A3N4LZ84"/>
<dbReference type="InterPro" id="IPR036263">
    <property type="entry name" value="Chorismate_II_sf"/>
</dbReference>
<dbReference type="GO" id="GO:0009094">
    <property type="term" value="P:L-phenylalanine biosynthetic process"/>
    <property type="evidence" value="ECO:0007669"/>
    <property type="project" value="UniProtKB-KW"/>
</dbReference>
<dbReference type="GO" id="GO:0005737">
    <property type="term" value="C:cytoplasm"/>
    <property type="evidence" value="ECO:0007669"/>
    <property type="project" value="UniProtKB-SubCell"/>
</dbReference>
<dbReference type="EC" id="5.4.99.5" evidence="4 13"/>
<keyword evidence="9 13" id="KW-0057">Aromatic amino acid biosynthesis</keyword>
<comment type="catalytic activity">
    <reaction evidence="12">
        <text>chorismate = prephenate</text>
        <dbReference type="Rhea" id="RHEA:13897"/>
        <dbReference type="ChEBI" id="CHEBI:29748"/>
        <dbReference type="ChEBI" id="CHEBI:29934"/>
        <dbReference type="EC" id="5.4.99.5"/>
    </reaction>
    <physiologicalReaction direction="left-to-right" evidence="12">
        <dbReference type="Rhea" id="RHEA:13898"/>
    </physiologicalReaction>
</comment>
<dbReference type="EMBL" id="ML121529">
    <property type="protein sequence ID" value="RPB28224.1"/>
    <property type="molecule type" value="Genomic_DNA"/>
</dbReference>
<dbReference type="Proteomes" id="UP000267821">
    <property type="component" value="Unassembled WGS sequence"/>
</dbReference>
<evidence type="ECO:0000256" key="9">
    <source>
        <dbReference type="ARBA" id="ARBA00023141"/>
    </source>
</evidence>
<evidence type="ECO:0000259" key="14">
    <source>
        <dbReference type="Pfam" id="PF01817"/>
    </source>
</evidence>
<reference evidence="15 16" key="1">
    <citation type="journal article" date="2018" name="Nat. Ecol. Evol.">
        <title>Pezizomycetes genomes reveal the molecular basis of ectomycorrhizal truffle lifestyle.</title>
        <authorList>
            <person name="Murat C."/>
            <person name="Payen T."/>
            <person name="Noel B."/>
            <person name="Kuo A."/>
            <person name="Morin E."/>
            <person name="Chen J."/>
            <person name="Kohler A."/>
            <person name="Krizsan K."/>
            <person name="Balestrini R."/>
            <person name="Da Silva C."/>
            <person name="Montanini B."/>
            <person name="Hainaut M."/>
            <person name="Levati E."/>
            <person name="Barry K.W."/>
            <person name="Belfiori B."/>
            <person name="Cichocki N."/>
            <person name="Clum A."/>
            <person name="Dockter R.B."/>
            <person name="Fauchery L."/>
            <person name="Guy J."/>
            <person name="Iotti M."/>
            <person name="Le Tacon F."/>
            <person name="Lindquist E.A."/>
            <person name="Lipzen A."/>
            <person name="Malagnac F."/>
            <person name="Mello A."/>
            <person name="Molinier V."/>
            <person name="Miyauchi S."/>
            <person name="Poulain J."/>
            <person name="Riccioni C."/>
            <person name="Rubini A."/>
            <person name="Sitrit Y."/>
            <person name="Splivallo R."/>
            <person name="Traeger S."/>
            <person name="Wang M."/>
            <person name="Zifcakova L."/>
            <person name="Wipf D."/>
            <person name="Zambonelli A."/>
            <person name="Paolocci F."/>
            <person name="Nowrousian M."/>
            <person name="Ottonello S."/>
            <person name="Baldrian P."/>
            <person name="Spatafora J.W."/>
            <person name="Henrissat B."/>
            <person name="Nagy L.G."/>
            <person name="Aury J.M."/>
            <person name="Wincker P."/>
            <person name="Grigoriev I.V."/>
            <person name="Bonfante P."/>
            <person name="Martin F.M."/>
        </authorList>
    </citation>
    <scope>NUCLEOTIDE SEQUENCE [LARGE SCALE GENOMIC DNA]</scope>
    <source>
        <strain evidence="15 16">ATCC MYA-4762</strain>
    </source>
</reference>
<evidence type="ECO:0000313" key="15">
    <source>
        <dbReference type="EMBL" id="RPB28224.1"/>
    </source>
</evidence>
<dbReference type="PIRSF" id="PIRSF017318">
    <property type="entry name" value="Chor_mut_AroQ_eu"/>
    <property type="match status" value="1"/>
</dbReference>
<evidence type="ECO:0000256" key="10">
    <source>
        <dbReference type="ARBA" id="ARBA00023222"/>
    </source>
</evidence>
<evidence type="ECO:0000256" key="3">
    <source>
        <dbReference type="ARBA" id="ARBA00011738"/>
    </source>
</evidence>
<feature type="domain" description="Chorismate mutase" evidence="14">
    <location>
        <begin position="151"/>
        <end position="260"/>
    </location>
</feature>
<dbReference type="InterPro" id="IPR037039">
    <property type="entry name" value="CM_AroQ_sf_eucaryotic"/>
</dbReference>
<dbReference type="InterPro" id="IPR002701">
    <property type="entry name" value="CM_II_prokaryot"/>
</dbReference>
<dbReference type="FunFam" id="1.10.590.10:FF:000002">
    <property type="entry name" value="Chorismate mutase"/>
    <property type="match status" value="1"/>
</dbReference>
<evidence type="ECO:0000256" key="7">
    <source>
        <dbReference type="ARBA" id="ARBA00022498"/>
    </source>
</evidence>
<dbReference type="AlphaFoldDB" id="A0A3N4LZ84"/>
<evidence type="ECO:0000256" key="12">
    <source>
        <dbReference type="ARBA" id="ARBA00023979"/>
    </source>
</evidence>
<dbReference type="OrthoDB" id="191918at2759"/>
<protein>
    <recommendedName>
        <fullName evidence="5 13">Chorismate mutase</fullName>
        <ecNumber evidence="4 13">5.4.99.5</ecNumber>
    </recommendedName>
</protein>
<sequence length="269" mass="31060">MDTAIDMTHPSAALDLSKIRFQLIRLEDTIIFNIIERVQFPYNSRMYLNPSEGGLLKLPSPYDDSSFLTYILRETEHIHARVRRYHAPDEYPFFQEGLPEPILPPLKYPQLLHPNTVNINPSILEAYTKYFLPNACSAGQERPDAHENYGSCAVVDVACLQALSRRVHFGKFVAEAKFLRDTEKFTRLIRERDVEGIEGEITDEKVELQVLERLRKKATSYGRDPSLPEDQQEQGPLKVNVDAVVNLYKDWIIPLTKKVEIDYLLTRLD</sequence>
<evidence type="ECO:0000256" key="5">
    <source>
        <dbReference type="ARBA" id="ARBA00020296"/>
    </source>
</evidence>
<evidence type="ECO:0000313" key="16">
    <source>
        <dbReference type="Proteomes" id="UP000267821"/>
    </source>
</evidence>
<name>A0A3N4LZ84_9PEZI</name>
<dbReference type="PANTHER" id="PTHR21145:SF12">
    <property type="entry name" value="CHORISMATE MUTASE"/>
    <property type="match status" value="1"/>
</dbReference>